<feature type="region of interest" description="Disordered" evidence="1">
    <location>
        <begin position="319"/>
        <end position="339"/>
    </location>
</feature>
<dbReference type="Proteomes" id="UP000199632">
    <property type="component" value="Unassembled WGS sequence"/>
</dbReference>
<feature type="domain" description="VWFA" evidence="3">
    <location>
        <begin position="366"/>
        <end position="561"/>
    </location>
</feature>
<dbReference type="SMART" id="SM00327">
    <property type="entry name" value="VWA"/>
    <property type="match status" value="1"/>
</dbReference>
<keyword evidence="2" id="KW-0812">Transmembrane</keyword>
<accession>A0A1H3MA79</accession>
<dbReference type="PROSITE" id="PS50234">
    <property type="entry name" value="VWFA"/>
    <property type="match status" value="1"/>
</dbReference>
<dbReference type="SUPFAM" id="SSF53850">
    <property type="entry name" value="Periplasmic binding protein-like II"/>
    <property type="match status" value="1"/>
</dbReference>
<evidence type="ECO:0000313" key="4">
    <source>
        <dbReference type="EMBL" id="SDY73632.1"/>
    </source>
</evidence>
<reference evidence="5" key="1">
    <citation type="submission" date="2016-10" db="EMBL/GenBank/DDBJ databases">
        <authorList>
            <person name="Varghese N."/>
            <person name="Submissions S."/>
        </authorList>
    </citation>
    <scope>NUCLEOTIDE SEQUENCE [LARGE SCALE GENOMIC DNA]</scope>
    <source>
        <strain evidence="5">DSM 44718</strain>
    </source>
</reference>
<evidence type="ECO:0000313" key="5">
    <source>
        <dbReference type="Proteomes" id="UP000199632"/>
    </source>
</evidence>
<dbReference type="SUPFAM" id="SSF53300">
    <property type="entry name" value="vWA-like"/>
    <property type="match status" value="1"/>
</dbReference>
<dbReference type="Pfam" id="PF00092">
    <property type="entry name" value="VWA"/>
    <property type="match status" value="1"/>
</dbReference>
<dbReference type="InterPro" id="IPR002035">
    <property type="entry name" value="VWF_A"/>
</dbReference>
<gene>
    <name evidence="4" type="ORF">SAMN05421684_1284</name>
</gene>
<dbReference type="Pfam" id="PF13531">
    <property type="entry name" value="SBP_bac_11"/>
    <property type="match status" value="1"/>
</dbReference>
<dbReference type="Gene3D" id="3.40.50.410">
    <property type="entry name" value="von Willebrand factor, type A domain"/>
    <property type="match status" value="1"/>
</dbReference>
<dbReference type="OrthoDB" id="5621159at2"/>
<dbReference type="STRING" id="137265.SAMN05421684_1284"/>
<protein>
    <submittedName>
        <fullName evidence="4">von Willebrand factor type A domain-containing protein</fullName>
    </submittedName>
</protein>
<dbReference type="RefSeq" id="WP_143049655.1">
    <property type="nucleotide sequence ID" value="NZ_BOND01000017.1"/>
</dbReference>
<keyword evidence="2" id="KW-0472">Membrane</keyword>
<evidence type="ECO:0000256" key="2">
    <source>
        <dbReference type="SAM" id="Phobius"/>
    </source>
</evidence>
<keyword evidence="5" id="KW-1185">Reference proteome</keyword>
<keyword evidence="2" id="KW-1133">Transmembrane helix</keyword>
<feature type="transmembrane region" description="Helical" evidence="2">
    <location>
        <begin position="20"/>
        <end position="44"/>
    </location>
</feature>
<organism evidence="4 5">
    <name type="scientific">Asanoa ishikariensis</name>
    <dbReference type="NCBI Taxonomy" id="137265"/>
    <lineage>
        <taxon>Bacteria</taxon>
        <taxon>Bacillati</taxon>
        <taxon>Actinomycetota</taxon>
        <taxon>Actinomycetes</taxon>
        <taxon>Micromonosporales</taxon>
        <taxon>Micromonosporaceae</taxon>
        <taxon>Asanoa</taxon>
    </lineage>
</organism>
<evidence type="ECO:0000259" key="3">
    <source>
        <dbReference type="PROSITE" id="PS50234"/>
    </source>
</evidence>
<dbReference type="InterPro" id="IPR036465">
    <property type="entry name" value="vWFA_dom_sf"/>
</dbReference>
<dbReference type="AlphaFoldDB" id="A0A1H3MA79"/>
<proteinExistence type="predicted"/>
<evidence type="ECO:0000256" key="1">
    <source>
        <dbReference type="SAM" id="MobiDB-lite"/>
    </source>
</evidence>
<dbReference type="EMBL" id="FNQB01000001">
    <property type="protein sequence ID" value="SDY73632.1"/>
    <property type="molecule type" value="Genomic_DNA"/>
</dbReference>
<sequence>MAVEGGSDDVMGKHAARTGVVRWMVLTFLLLGLPALVVAGIVLVRSDGWSALSSGDAACERKLKVVTASSFAPVLAAMAPELGKSDKCVRMDIIVADGRAAPDTVRQTGADLWIPDDTSWVGTAPDLELARLGPENTVGTGGAGTVVADSPIYMVTDAATAAKLRSAGDSWLALATLLDTDPDVKLAVREPGTSGDGMVGAGSMAETVWEGQGMDASAQVLSRAYLKTRTVRGGGVALPQRPGEVGLVAEYALVPQLGKLNRDRAVLAGKDWRVALRYTWFPTKAALADEESAAALARLLDALESPDGVSAIAEAGLRTPRSAEPDEPPPGAGQLPPLATKEMPFLGAHHVDHVLATWYAEDRQTDLLMVVDVSGSMDDPAPGSDQSLIQLVAQGCAELENLLPDDSRLGLWEFGNQLDPPHDYHELLPAESLTESHRQATAEACGRLKTHSNGTGLYETILAAYKSAQDDARKDVPNRVVIFTDGRNQDADSKLTLSALTADLRAAADKERPVSLSVVVFGDAEATKESSAALEKALEPAEGYVDTLATAKEVSAVFIHVAAGGLHG</sequence>
<name>A0A1H3MA79_9ACTN</name>